<accession>A0A451A1G5</accession>
<proteinExistence type="predicted"/>
<name>A0A451A1G5_9GAMM</name>
<sequence>MNISIKGKARDGIGIHRRLTSRRCLRYRGNKIPGDLPCDRDRLLFNLSEKQRFRTGARARNTPFGAWREALICSNGNHAKGNTMKAALTAIIEKAPEGGFWAICPEFPGANGQGETLEETRKNLGSSGFSVSGQFDSAALFLCPKGATYISPGLLRSSYPGYRMRGNPTPTGLRHSQTYCSSHSKPCFRRRVLYSSWKLRSL</sequence>
<reference evidence="1" key="1">
    <citation type="submission" date="2019-02" db="EMBL/GenBank/DDBJ databases">
        <authorList>
            <person name="Gruber-Vodicka R. H."/>
            <person name="Seah K. B. B."/>
        </authorList>
    </citation>
    <scope>NUCLEOTIDE SEQUENCE</scope>
    <source>
        <strain evidence="1">BECK_BY1</strain>
    </source>
</reference>
<dbReference type="SUPFAM" id="SSF143100">
    <property type="entry name" value="TTHA1013/TTHA0281-like"/>
    <property type="match status" value="1"/>
</dbReference>
<dbReference type="InterPro" id="IPR035069">
    <property type="entry name" value="TTHA1013/TTHA0281-like"/>
</dbReference>
<dbReference type="AlphaFoldDB" id="A0A451A1G5"/>
<protein>
    <submittedName>
        <fullName evidence="1">Uncharacterized protein</fullName>
    </submittedName>
</protein>
<organism evidence="1">
    <name type="scientific">Candidatus Kentrum sp. TUN</name>
    <dbReference type="NCBI Taxonomy" id="2126343"/>
    <lineage>
        <taxon>Bacteria</taxon>
        <taxon>Pseudomonadati</taxon>
        <taxon>Pseudomonadota</taxon>
        <taxon>Gammaproteobacteria</taxon>
        <taxon>Candidatus Kentrum</taxon>
    </lineage>
</organism>
<dbReference type="EMBL" id="CAADFX010000110">
    <property type="protein sequence ID" value="VFK59871.1"/>
    <property type="molecule type" value="Genomic_DNA"/>
</dbReference>
<dbReference type="Gene3D" id="3.30.160.250">
    <property type="match status" value="1"/>
</dbReference>
<evidence type="ECO:0000313" key="1">
    <source>
        <dbReference type="EMBL" id="VFK59871.1"/>
    </source>
</evidence>
<gene>
    <name evidence="1" type="ORF">BECKTUN1418D_GA0071000_11108</name>
</gene>